<dbReference type="EMBL" id="LNRQ01000003">
    <property type="protein sequence ID" value="KZN01531.1"/>
    <property type="molecule type" value="Genomic_DNA"/>
</dbReference>
<accession>A0A162AIS3</accession>
<sequence>MLQSRKFDFPFPLKLKVCQDQSKVDDDMILRSVYILVSSEDSEDGILIRGVECNIPYY</sequence>
<dbReference type="AlphaFoldDB" id="A0A162AIS3"/>
<protein>
    <submittedName>
        <fullName evidence="1">Uncharacterized protein</fullName>
    </submittedName>
</protein>
<gene>
    <name evidence="1" type="ORF">DCAR_010285</name>
</gene>
<reference evidence="1" key="1">
    <citation type="journal article" date="2016" name="Nat. Genet.">
        <title>A high-quality carrot genome assembly provides new insights into carotenoid accumulation and asterid genome evolution.</title>
        <authorList>
            <person name="Iorizzo M."/>
            <person name="Ellison S."/>
            <person name="Senalik D."/>
            <person name="Zeng P."/>
            <person name="Satapoomin P."/>
            <person name="Huang J."/>
            <person name="Bowman M."/>
            <person name="Iovene M."/>
            <person name="Sanseverino W."/>
            <person name="Cavagnaro P."/>
            <person name="Yildiz M."/>
            <person name="Macko-Podgorni A."/>
            <person name="Moranska E."/>
            <person name="Grzebelus E."/>
            <person name="Grzebelus D."/>
            <person name="Ashrafi H."/>
            <person name="Zheng Z."/>
            <person name="Cheng S."/>
            <person name="Spooner D."/>
            <person name="Van Deynze A."/>
            <person name="Simon P."/>
        </authorList>
    </citation>
    <scope>NUCLEOTIDE SEQUENCE [LARGE SCALE GENOMIC DNA]</scope>
    <source>
        <tissue evidence="1">Leaf</tissue>
    </source>
</reference>
<name>A0A162AIS3_DAUCS</name>
<dbReference type="Gramene" id="KZN01531">
    <property type="protein sequence ID" value="KZN01531"/>
    <property type="gene ID" value="DCAR_010285"/>
</dbReference>
<organism evidence="1">
    <name type="scientific">Daucus carota subsp. sativus</name>
    <name type="common">Carrot</name>
    <dbReference type="NCBI Taxonomy" id="79200"/>
    <lineage>
        <taxon>Eukaryota</taxon>
        <taxon>Viridiplantae</taxon>
        <taxon>Streptophyta</taxon>
        <taxon>Embryophyta</taxon>
        <taxon>Tracheophyta</taxon>
        <taxon>Spermatophyta</taxon>
        <taxon>Magnoliopsida</taxon>
        <taxon>eudicotyledons</taxon>
        <taxon>Gunneridae</taxon>
        <taxon>Pentapetalae</taxon>
        <taxon>asterids</taxon>
        <taxon>campanulids</taxon>
        <taxon>Apiales</taxon>
        <taxon>Apiaceae</taxon>
        <taxon>Apioideae</taxon>
        <taxon>Scandiceae</taxon>
        <taxon>Daucinae</taxon>
        <taxon>Daucus</taxon>
        <taxon>Daucus sect. Daucus</taxon>
    </lineage>
</organism>
<proteinExistence type="predicted"/>
<comment type="caution">
    <text evidence="1">The sequence shown here is derived from an EMBL/GenBank/DDBJ whole genome shotgun (WGS) entry which is preliminary data.</text>
</comment>
<evidence type="ECO:0000313" key="1">
    <source>
        <dbReference type="EMBL" id="KZN01531.1"/>
    </source>
</evidence>